<gene>
    <name evidence="2" type="ORF">Ahu01nite_078870</name>
</gene>
<proteinExistence type="predicted"/>
<dbReference type="Pfam" id="PF19054">
    <property type="entry name" value="DUF5753"/>
    <property type="match status" value="1"/>
</dbReference>
<evidence type="ECO:0000313" key="3">
    <source>
        <dbReference type="Proteomes" id="UP000603200"/>
    </source>
</evidence>
<evidence type="ECO:0000259" key="1">
    <source>
        <dbReference type="PROSITE" id="PS50943"/>
    </source>
</evidence>
<dbReference type="InterPro" id="IPR043917">
    <property type="entry name" value="DUF5753"/>
</dbReference>
<dbReference type="InterPro" id="IPR001387">
    <property type="entry name" value="Cro/C1-type_HTH"/>
</dbReference>
<keyword evidence="3" id="KW-1185">Reference proteome</keyword>
<dbReference type="CDD" id="cd00093">
    <property type="entry name" value="HTH_XRE"/>
    <property type="match status" value="1"/>
</dbReference>
<dbReference type="PROSITE" id="PS50943">
    <property type="entry name" value="HTH_CROC1"/>
    <property type="match status" value="1"/>
</dbReference>
<name>A0ABQ4A1Q0_9ACTN</name>
<dbReference type="RefSeq" id="WP_203841786.1">
    <property type="nucleotide sequence ID" value="NZ_BAAATV010000001.1"/>
</dbReference>
<reference evidence="2 3" key="1">
    <citation type="submission" date="2021-01" db="EMBL/GenBank/DDBJ databases">
        <title>Whole genome shotgun sequence of Actinoplanes humidus NBRC 14915.</title>
        <authorList>
            <person name="Komaki H."/>
            <person name="Tamura T."/>
        </authorList>
    </citation>
    <scope>NUCLEOTIDE SEQUENCE [LARGE SCALE GENOMIC DNA]</scope>
    <source>
        <strain evidence="2 3">NBRC 14915</strain>
    </source>
</reference>
<sequence>MAVSPYVRRLRLAEEMLDVRQQAGYKTEDLSRETEVQRQKISHIETAKNRVDPRVIHRILTHLNVRPDRLNKVMELAEQAATPGWWERYDDEMGPRQARTADLEQGAIKIFQYQPCLVPGLLQTRRFAAVRAEADRPASSRRFSKARMLEARQQRQAILDSPRATPLEVIIDEGVLLRRSAPPDVMHEQLEHLIGAALNIRSVSVRVLPFSAGLNEHAQVRTAFSRYTFADPEDPVVAVVDTNVVDLLFHDHEEDGREKVTVYTGLADDLRQAALSPAESIDCLTAAAEAFLSRR</sequence>
<accession>A0ABQ4A1Q0</accession>
<dbReference type="SMART" id="SM00530">
    <property type="entry name" value="HTH_XRE"/>
    <property type="match status" value="1"/>
</dbReference>
<dbReference type="InterPro" id="IPR010982">
    <property type="entry name" value="Lambda_DNA-bd_dom_sf"/>
</dbReference>
<dbReference type="EMBL" id="BOMN01000113">
    <property type="protein sequence ID" value="GIE24785.1"/>
    <property type="molecule type" value="Genomic_DNA"/>
</dbReference>
<protein>
    <submittedName>
        <fullName evidence="2">Transcriptional regulator</fullName>
    </submittedName>
</protein>
<feature type="domain" description="HTH cro/C1-type" evidence="1">
    <location>
        <begin position="16"/>
        <end position="70"/>
    </location>
</feature>
<comment type="caution">
    <text evidence="2">The sequence shown here is derived from an EMBL/GenBank/DDBJ whole genome shotgun (WGS) entry which is preliminary data.</text>
</comment>
<dbReference type="Proteomes" id="UP000603200">
    <property type="component" value="Unassembled WGS sequence"/>
</dbReference>
<evidence type="ECO:0000313" key="2">
    <source>
        <dbReference type="EMBL" id="GIE24785.1"/>
    </source>
</evidence>
<dbReference type="SUPFAM" id="SSF47413">
    <property type="entry name" value="lambda repressor-like DNA-binding domains"/>
    <property type="match status" value="1"/>
</dbReference>
<organism evidence="2 3">
    <name type="scientific">Winogradskya humida</name>
    <dbReference type="NCBI Taxonomy" id="113566"/>
    <lineage>
        <taxon>Bacteria</taxon>
        <taxon>Bacillati</taxon>
        <taxon>Actinomycetota</taxon>
        <taxon>Actinomycetes</taxon>
        <taxon>Micromonosporales</taxon>
        <taxon>Micromonosporaceae</taxon>
        <taxon>Winogradskya</taxon>
    </lineage>
</organism>
<dbReference type="Gene3D" id="1.10.260.40">
    <property type="entry name" value="lambda repressor-like DNA-binding domains"/>
    <property type="match status" value="1"/>
</dbReference>
<dbReference type="Pfam" id="PF13560">
    <property type="entry name" value="HTH_31"/>
    <property type="match status" value="1"/>
</dbReference>